<gene>
    <name evidence="3" type="ORF">CVT24_004980</name>
</gene>
<evidence type="ECO:0000256" key="1">
    <source>
        <dbReference type="SAM" id="MobiDB-lite"/>
    </source>
</evidence>
<dbReference type="SMART" id="SM00256">
    <property type="entry name" value="FBOX"/>
    <property type="match status" value="1"/>
</dbReference>
<reference evidence="3 4" key="1">
    <citation type="journal article" date="2018" name="Evol. Lett.">
        <title>Horizontal gene cluster transfer increased hallucinogenic mushroom diversity.</title>
        <authorList>
            <person name="Reynolds H.T."/>
            <person name="Vijayakumar V."/>
            <person name="Gluck-Thaler E."/>
            <person name="Korotkin H.B."/>
            <person name="Matheny P.B."/>
            <person name="Slot J.C."/>
        </authorList>
    </citation>
    <scope>NUCLEOTIDE SEQUENCE [LARGE SCALE GENOMIC DNA]</scope>
    <source>
        <strain evidence="3 4">2629</strain>
    </source>
</reference>
<evidence type="ECO:0000313" key="3">
    <source>
        <dbReference type="EMBL" id="PPQ63448.1"/>
    </source>
</evidence>
<feature type="region of interest" description="Disordered" evidence="1">
    <location>
        <begin position="1"/>
        <end position="91"/>
    </location>
</feature>
<dbReference type="EMBL" id="NHTK01006122">
    <property type="protein sequence ID" value="PPQ63448.1"/>
    <property type="molecule type" value="Genomic_DNA"/>
</dbReference>
<dbReference type="InterPro" id="IPR036047">
    <property type="entry name" value="F-box-like_dom_sf"/>
</dbReference>
<evidence type="ECO:0000313" key="4">
    <source>
        <dbReference type="Proteomes" id="UP000284842"/>
    </source>
</evidence>
<comment type="caution">
    <text evidence="3">The sequence shown here is derived from an EMBL/GenBank/DDBJ whole genome shotgun (WGS) entry which is preliminary data.</text>
</comment>
<feature type="compositionally biased region" description="Polar residues" evidence="1">
    <location>
        <begin position="1"/>
        <end position="36"/>
    </location>
</feature>
<dbReference type="CDD" id="cd09917">
    <property type="entry name" value="F-box_SF"/>
    <property type="match status" value="1"/>
</dbReference>
<dbReference type="InterPro" id="IPR001810">
    <property type="entry name" value="F-box_dom"/>
</dbReference>
<evidence type="ECO:0000259" key="2">
    <source>
        <dbReference type="PROSITE" id="PS50181"/>
    </source>
</evidence>
<dbReference type="InParanoid" id="A0A409V9P0"/>
<dbReference type="Pfam" id="PF00646">
    <property type="entry name" value="F-box"/>
    <property type="match status" value="1"/>
</dbReference>
<dbReference type="PROSITE" id="PS00028">
    <property type="entry name" value="ZINC_FINGER_C2H2_1"/>
    <property type="match status" value="1"/>
</dbReference>
<accession>A0A409V9P0</accession>
<feature type="compositionally biased region" description="Acidic residues" evidence="1">
    <location>
        <begin position="45"/>
        <end position="60"/>
    </location>
</feature>
<name>A0A409V9P0_9AGAR</name>
<organism evidence="3 4">
    <name type="scientific">Panaeolus cyanescens</name>
    <dbReference type="NCBI Taxonomy" id="181874"/>
    <lineage>
        <taxon>Eukaryota</taxon>
        <taxon>Fungi</taxon>
        <taxon>Dikarya</taxon>
        <taxon>Basidiomycota</taxon>
        <taxon>Agaricomycotina</taxon>
        <taxon>Agaricomycetes</taxon>
        <taxon>Agaricomycetidae</taxon>
        <taxon>Agaricales</taxon>
        <taxon>Agaricineae</taxon>
        <taxon>Galeropsidaceae</taxon>
        <taxon>Panaeolus</taxon>
    </lineage>
</organism>
<proteinExistence type="predicted"/>
<dbReference type="OrthoDB" id="2322499at2759"/>
<dbReference type="AlphaFoldDB" id="A0A409V9P0"/>
<feature type="domain" description="F-box" evidence="2">
    <location>
        <begin position="98"/>
        <end position="147"/>
    </location>
</feature>
<sequence length="677" mass="77550">MTSAPRRSTRTRVPNVQVTASELSAEESSIPQQGPSTIPAAQQEQQDDAEDDVEDEDEYEGPSNGKRKRKAPVGKEKSAKSQGKPVKKAKVKKGRGVLQQLLEMPFDILFEIFGHCMPYDLLSLGRTSKDFRQLVLSPEFKSIWIHSRSHVQGLPARPENISEPQYAELAFGKGCLVRLPLLLRYFNVLLCSGVRCIDDIYVTASYISRLGMPAIVTEKVPRTYLRHKQRYSPHYGHKWAEEYKALKTPEEQQQWQSAKIAQSDEAKQHARLCLEWQRSFARMGSYQKMDERKDRKARMVELARSMGWDDELAELVVDDPDIDKICSRKLTDKTLQNARPIIQRIMTEAEERRVLREQGTMFKARMTTLMYTYTDALSRWYSPLKLRPRIPDIFLIPRIKSVVTDTPPQTVVTSAHFNITQETLPSLIEEAYGVIKQTLLLLMDEDLRGESKDQATVLKLASTVFINRQYGYGRTFMTVWQALNPISHQDYYYTANPDSIEAAAHSVFQKNPWNFNQSIAFSRPAHDIVCELLIFLGFDPSTATVDEVNDRDAIIECLDCNNRTTGRLLMRWACAAFHALNSHSVKHMNDYFQLADERDTLRAKAAIKIENEKECYVENVQAKCRHCDDHVSYISNMRKHLLESHDIAYPEDDDMDVAERNGCGGTESCRLWPARPG</sequence>
<protein>
    <recommendedName>
        <fullName evidence="2">F-box domain-containing protein</fullName>
    </recommendedName>
</protein>
<dbReference type="STRING" id="181874.A0A409V9P0"/>
<dbReference type="SUPFAM" id="SSF81383">
    <property type="entry name" value="F-box domain"/>
    <property type="match status" value="1"/>
</dbReference>
<dbReference type="InterPro" id="IPR013087">
    <property type="entry name" value="Znf_C2H2_type"/>
</dbReference>
<keyword evidence="4" id="KW-1185">Reference proteome</keyword>
<dbReference type="Proteomes" id="UP000284842">
    <property type="component" value="Unassembled WGS sequence"/>
</dbReference>
<dbReference type="PROSITE" id="PS50181">
    <property type="entry name" value="FBOX"/>
    <property type="match status" value="1"/>
</dbReference>